<dbReference type="Proteomes" id="UP000775872">
    <property type="component" value="Unassembled WGS sequence"/>
</dbReference>
<feature type="compositionally biased region" description="Basic and acidic residues" evidence="1">
    <location>
        <begin position="561"/>
        <end position="615"/>
    </location>
</feature>
<evidence type="ECO:0000256" key="2">
    <source>
        <dbReference type="SAM" id="Phobius"/>
    </source>
</evidence>
<feature type="compositionally biased region" description="Low complexity" evidence="1">
    <location>
        <begin position="294"/>
        <end position="304"/>
    </location>
</feature>
<feature type="region of interest" description="Disordered" evidence="1">
    <location>
        <begin position="371"/>
        <end position="416"/>
    </location>
</feature>
<feature type="non-terminal residue" evidence="3">
    <location>
        <position position="615"/>
    </location>
</feature>
<dbReference type="AlphaFoldDB" id="A0A9N9Z4Q7"/>
<accession>A0A9N9Z4Q7</accession>
<feature type="region of interest" description="Disordered" evidence="1">
    <location>
        <begin position="453"/>
        <end position="615"/>
    </location>
</feature>
<evidence type="ECO:0000313" key="3">
    <source>
        <dbReference type="EMBL" id="CAH0049215.1"/>
    </source>
</evidence>
<name>A0A9N9Z4Q7_9HYPO</name>
<evidence type="ECO:0000256" key="1">
    <source>
        <dbReference type="SAM" id="MobiDB-lite"/>
    </source>
</evidence>
<protein>
    <submittedName>
        <fullName evidence="3">Uncharacterized protein</fullName>
    </submittedName>
</protein>
<feature type="compositionally biased region" description="Basic and acidic residues" evidence="1">
    <location>
        <begin position="407"/>
        <end position="416"/>
    </location>
</feature>
<feature type="compositionally biased region" description="Low complexity" evidence="1">
    <location>
        <begin position="210"/>
        <end position="240"/>
    </location>
</feature>
<reference evidence="3" key="1">
    <citation type="submission" date="2021-10" db="EMBL/GenBank/DDBJ databases">
        <authorList>
            <person name="Piombo E."/>
        </authorList>
    </citation>
    <scope>NUCLEOTIDE SEQUENCE</scope>
</reference>
<keyword evidence="2" id="KW-0472">Membrane</keyword>
<proteinExistence type="predicted"/>
<sequence>MPLLRMMSEMREYLRSVDADGNRIALLEVARQGYNIQSNIFHIPDQLGLFSQRSPAFLVEEAKFFCFHLYVHIGWFVTGDLPLYCLSYNTTFFTEAVILALMHLFTAVVFWFALVVHRHQQENMLKKTDDVIRAAAKTTEGDTAAKTELPVYVRNTLGTSGVGIVIFDPAGSLDIKPRASKPGLLKKLAPVLKKTTTPLKKAFAATSKKAVAATKKTPAKAGAKKSASPKKSVSPKKSAAGNKKSVGNKKTASAKKAGAKKNLAKAGSKNAAGSKKASYQKAVGNKKSVDQTAKSKAPASASCSIGRRDGDGDGGSCTLGPLEKDQSLVEGKNDATVNSSVIQKPKKSEPLDDGQLASVGKDAWLEIQAQHKAAGGKEEDMPDTMHVYQNHPELILSNSQKSGPDLTTDKKNKSGREVLGTCEKKWAGEGRKHPEHKHEAACGEYTGIHIMSQKHDGKKPDGETQMVAVHRPNAQGEDKGKERPDAKKEDIEIQPPCDGEPRDGKPDGRRNIGGCATMKQVTEAHVVPHTTEDKTYDLKDAKVESHPLGPYEEDTEFTAQRAEKKANEQANQERKAQEEKEKLEAAKLRKKEANKVKKAQKKADEAKKAAEAAES</sequence>
<feature type="compositionally biased region" description="Basic and acidic residues" evidence="1">
    <location>
        <begin position="530"/>
        <end position="545"/>
    </location>
</feature>
<evidence type="ECO:0000313" key="4">
    <source>
        <dbReference type="Proteomes" id="UP000775872"/>
    </source>
</evidence>
<feature type="compositionally biased region" description="Basic and acidic residues" evidence="1">
    <location>
        <begin position="453"/>
        <end position="462"/>
    </location>
</feature>
<feature type="transmembrane region" description="Helical" evidence="2">
    <location>
        <begin position="96"/>
        <end position="116"/>
    </location>
</feature>
<keyword evidence="2" id="KW-1133">Transmembrane helix</keyword>
<dbReference type="EMBL" id="CABFOC020000035">
    <property type="protein sequence ID" value="CAH0049215.1"/>
    <property type="molecule type" value="Genomic_DNA"/>
</dbReference>
<feature type="region of interest" description="Disordered" evidence="1">
    <location>
        <begin position="210"/>
        <end position="355"/>
    </location>
</feature>
<comment type="caution">
    <text evidence="3">The sequence shown here is derived from an EMBL/GenBank/DDBJ whole genome shotgun (WGS) entry which is preliminary data.</text>
</comment>
<dbReference type="OrthoDB" id="10409375at2759"/>
<feature type="transmembrane region" description="Helical" evidence="2">
    <location>
        <begin position="64"/>
        <end position="84"/>
    </location>
</feature>
<feature type="compositionally biased region" description="Basic and acidic residues" evidence="1">
    <location>
        <begin position="322"/>
        <end position="333"/>
    </location>
</feature>
<gene>
    <name evidence="3" type="ORF">CSOL1703_00001170</name>
</gene>
<organism evidence="3 4">
    <name type="scientific">Clonostachys solani</name>
    <dbReference type="NCBI Taxonomy" id="160281"/>
    <lineage>
        <taxon>Eukaryota</taxon>
        <taxon>Fungi</taxon>
        <taxon>Dikarya</taxon>
        <taxon>Ascomycota</taxon>
        <taxon>Pezizomycotina</taxon>
        <taxon>Sordariomycetes</taxon>
        <taxon>Hypocreomycetidae</taxon>
        <taxon>Hypocreales</taxon>
        <taxon>Bionectriaceae</taxon>
        <taxon>Clonostachys</taxon>
    </lineage>
</organism>
<keyword evidence="4" id="KW-1185">Reference proteome</keyword>
<keyword evidence="2" id="KW-0812">Transmembrane</keyword>
<feature type="compositionally biased region" description="Basic and acidic residues" evidence="1">
    <location>
        <begin position="476"/>
        <end position="491"/>
    </location>
</feature>
<feature type="compositionally biased region" description="Low complexity" evidence="1">
    <location>
        <begin position="264"/>
        <end position="277"/>
    </location>
</feature>
<feature type="compositionally biased region" description="Basic and acidic residues" evidence="1">
    <location>
        <begin position="499"/>
        <end position="510"/>
    </location>
</feature>